<dbReference type="InterPro" id="IPR045619">
    <property type="entry name" value="DUF6443"/>
</dbReference>
<keyword evidence="3" id="KW-1185">Reference proteome</keyword>
<dbReference type="InterPro" id="IPR050708">
    <property type="entry name" value="T6SS_VgrG/RHS"/>
</dbReference>
<dbReference type="RefSeq" id="WP_091404293.1">
    <property type="nucleotide sequence ID" value="NZ_FOAB01000001.1"/>
</dbReference>
<name>A0A1H7FZ29_AQUAM</name>
<dbReference type="Gene3D" id="2.180.10.10">
    <property type="entry name" value="RHS repeat-associated core"/>
    <property type="match status" value="2"/>
</dbReference>
<organism evidence="2 3">
    <name type="scientific">Aquimarina amphilecti</name>
    <dbReference type="NCBI Taxonomy" id="1038014"/>
    <lineage>
        <taxon>Bacteria</taxon>
        <taxon>Pseudomonadati</taxon>
        <taxon>Bacteroidota</taxon>
        <taxon>Flavobacteriia</taxon>
        <taxon>Flavobacteriales</taxon>
        <taxon>Flavobacteriaceae</taxon>
        <taxon>Aquimarina</taxon>
    </lineage>
</organism>
<dbReference type="InterPro" id="IPR022385">
    <property type="entry name" value="Rhs_assc_core"/>
</dbReference>
<sequence>MNTKALHNGLLFLLFFIGSIGYAQNEDVYTATQLNDIIDNSNGTLVFEESELPNDNILDVNAMTYMALSVNEQLGVASWFRFSLELEVTPLFPMGEPVKTIVLEVESNNIPGSGGSLTNINKHLLRDIYGANIRIINTTYKDLDTDSAEQNNVSVPENVSLKVGFDADRYYNLDPTNAPQISVPTPQDITSSKAVNISWTAVSGAISYDVEWTWVDNYSHDFSTQLRPEQINFSTRDFELDNTRIQTDQTNYSIPLIYSKGYIIFRVRAVGKYLEDITKYKYGQWSSGSDEKQKVGDWAPYIVEVTEDHENNKNWQFQASYAEEGKKKEVVSYFDGTLRNRQTVTKINSDDHAIIGEVIYDGQGRPAVEVLPVPVNENEIRYYENFNLNDANAPYSYQDFDTEDKISPNEVKTIGMSDASGASKYYSGNNDIATLFRDRIAQASGKPFSQIEYTSDNTGRIKRKGGVGSDHQLGSKHEMRYYYGKPKQKELNRLFGYNVGNEIHYKKNIVIDPNGQSSVSYIDPQGRTIATALAGGSPTSLVPLFDETNNVLHEELLFNLFEDPKSNANYVTGNFGALEDAKLYTSQQVNAADLTDYFFEYALDATELRFSYECVNGTNAYPYVYDLQLDVMNDVGETLLPNTINTTVTTEDGLSLFLLEEEVEDMEAGSFGVAKLLKVNKEKLEEYTEDYIARITDSTNVECYVNPSPFSPEATLDGCSIENKEECINAILMGLSVDGARNAYISQQIAAYQDFSTTEELQLLEQRFAREFDLLLAACEDAFGTDGISTDGTDDQDEVIKNSISCNNDKDGLVKDMSIAGQYGMQFIAEVDDQLEESRIWGNLEPLSIFNPSNILFSANGKNWRNPFHYEKDLGSDKGHYYDENGFISYIRVKDNGNGTYEPALIDDPQIDFDLIPTEQEGYYNVEPQFVAFDKIDDLRSYWQNSWGESLIVYHPEYIYLEYSFGVCAEISNIGTSLRMNSDGFNNYISGLETYAEAELEFNVFAGPNVLVNNDPYFKQSITNFEIGSSYTNRVNLMEHALNTDYDSFGTSMLQVAYNTAICNSISDCNNNFSSFSGLTGAINNLSESDQNRVWQTYRSYYLALKQKIQFVLSSLYAYNNGFYNTCIGADEAPASLVAVISDYPQASAINGLFSQPSDNLCNANGNELYLEKEKRFPPIDDLYNSGQDAADVVQETINQANYEYYINTGICPMARDMELYLNGLATELDDEGEPISLTTSREYKGQYLSKDLFEELDGTLPSGSFDVVGTPNGSTLTLAFDNGTPVTLTIPATNASSYSWTGYNSQWRITRMSNIYYNEDSYSASTETFGFQILARVQTPGSNASSFEEIVLSGTTQARIGECSINNSGNDVGQDLGSGAEGTSVFNDCDKQPRFKAALIKLMNALVQNGNIGNSEYEITNLNEYKNSYLPEYFEIPNGQNVYWRVAGNTCYIETNSETYLTYVLDGNLPAGSNYTISGLFIGETINNFTGVSNVANLTYLDANFSKVKIEGRIFKEAKTLLNFSCCGVDDNVGEPDGFLTCAQGASSLKPELAYHFVNLMNALLFNNDFFNQNVSLASYPEYNEFLQKFFQANSIEFCNQSNVDCSATNVDFFDTNQVTWNYAVGEGGVFSQIQYKDIHIFTTKLGNLESELSSIEEIVDIEFNDNNPGGNGDFRFMYRNFGSNQIEEISIKLFGSQNRIPLTTSGQWISRSYFDCDLFDVLEPEPCTGTSILIDESFEAIQSLEFLNGGIATALRSTFLDVIPDFSPSPYGPLAYFNTNLNTVIINDHPASPDGGVFLGVPGSSIQGISGSFFAEIDIIAGRTYTVSFYQAYGGFDYETVNHPISEVGDRTNFIVTLNGQVRKAPTVTFNGFGNQTWQRADVSFTANETKQDAELKFSVNVVPDKSNYLTIDGIRVVESCGETQPIQPIAESLLGRNSGFNSRALGDEDDPGSCLPCIPQTVEPVSCTDAYEVLQTVANGINGYTLPELYTLEYFCDIKYAIITQDYKYYIDELEIDTIESLQFLTIAEFASSELNYGSLNTRPIIDQYVIHVGQDAENADSWVDFVGGYIDENELPCQPTVITVIPTVEVEVVDEENDCEEFILNVSETYNADSYNNFLDAKRLTFKKAYLKAALENVSEAFTMRYFDKEYQYTLYYYDQSGNLTQTVPPSGIDRFTKDELDVNGIHAQINAHRLEDRATENPTLLPKHRLVTEYKYNSLNQLVWQYTPDGGETRFAYDDLGRIIASQNARQKEDNTFSYTTYDYLGRITEAGELTPKESIAIEESTGKLVFTADNAWVPNGISDNYPKNVSDNQIEVTRTIYSTPVFNAAAIFNTVGTESTNLVDNSRNRITGIYYFDIVEPGVLIRQYNNAIFYAYDIHGNVKEVVQHNKQMAIDATNSISGIKNIEYEYDLISGNVQRVVYQKGKPDQFIHKYAYDADNRIINVQTSDDNMIWEQDATYQYFAHGPLARTELGDAKVQGMDYAYTLQGWLKGVNSENLSPNADMGNDGAVGSNVAKDAMGYSLSYYGITDPTTTTGDYTSVGNTAATAFSNGNAAGKNLYNGNIKQMITSLIDNDESMLALQRNEYEYDQLNRIKSMQGYDGDGNENYNTTYDYDNNGNLEKLMRTDHTGTVMDNFTYNYNEEATADPLTTKKYKLSNQLRSVYDDPSIDAVYDKDIDSGQDLDNYIYDEIGQLVEDKAEGLVIDWRVDGKVRKVTKNDGTTISFGYDGLGNRISKTVMPENKTTLYVRDAQGNTMAVYDTYSDGIQNPEVNPIELEQKGEDIADAKDYKAVDIITVGTEAEEVVVEPTAVVTYTAGNGITLKPNTHLKAGADILARIAPVEGMVGNEEGVFLTEHHIYGSSRLGLEEKRIKTTDEDAEVADIFINRVGDKRYELSNHLGNVLSVVTDRKLIDTENLATFTPDVLSFNDYYPFGMLLPNRHGNSSDYRYGFQGQEMDNEIKGEGNSLNYKFRMNDPRVGRFFAMDPLAPQYPWYSPYQFAGNKVIAWRELEGLEEENVNDQIPLEDANWFVKGMANLFVAAVEVGDNFNESNLGYMINELSGNPTSTVDLSSDEKFIHSLRGFKNMVDVASLPLAALETLQVRSVDFKTKYKKDIPSLKVVNKKVVDKVATSTSKIKLKLPKIEVPEKPLTPPVKLVPPTKREIAEGFVKNSLGKNGGEAQFVLNTINFKKGVQKVVLNVGDRIWRFVTPGSDNAPNQHFYTDAYGADAGPGGVGLTSGNKILIEYKVTSPTTVLKTKIKGTNQTQYISKDLQNSVEEISRE</sequence>
<reference evidence="2 3" key="1">
    <citation type="submission" date="2016-10" db="EMBL/GenBank/DDBJ databases">
        <authorList>
            <person name="de Groot N.N."/>
        </authorList>
    </citation>
    <scope>NUCLEOTIDE SEQUENCE [LARGE SCALE GENOMIC DNA]</scope>
    <source>
        <strain evidence="2 3">DSM 25232</strain>
    </source>
</reference>
<proteinExistence type="predicted"/>
<evidence type="ECO:0000313" key="2">
    <source>
        <dbReference type="EMBL" id="SEK30517.1"/>
    </source>
</evidence>
<evidence type="ECO:0000259" key="1">
    <source>
        <dbReference type="Pfam" id="PF20041"/>
    </source>
</evidence>
<accession>A0A1H7FZ29</accession>
<dbReference type="PANTHER" id="PTHR32305:SF15">
    <property type="entry name" value="PROTEIN RHSA-RELATED"/>
    <property type="match status" value="1"/>
</dbReference>
<evidence type="ECO:0000313" key="3">
    <source>
        <dbReference type="Proteomes" id="UP000198521"/>
    </source>
</evidence>
<dbReference type="Proteomes" id="UP000198521">
    <property type="component" value="Unassembled WGS sequence"/>
</dbReference>
<dbReference type="OrthoDB" id="2972467at2"/>
<gene>
    <name evidence="2" type="ORF">SAMN04487910_0207</name>
</gene>
<dbReference type="NCBIfam" id="TIGR03696">
    <property type="entry name" value="Rhs_assc_core"/>
    <property type="match status" value="1"/>
</dbReference>
<dbReference type="EMBL" id="FOAB01000001">
    <property type="protein sequence ID" value="SEK30517.1"/>
    <property type="molecule type" value="Genomic_DNA"/>
</dbReference>
<feature type="domain" description="DUF6443" evidence="1">
    <location>
        <begin position="317"/>
        <end position="400"/>
    </location>
</feature>
<protein>
    <submittedName>
        <fullName evidence="2">YD repeat-containing protein</fullName>
    </submittedName>
</protein>
<dbReference type="PANTHER" id="PTHR32305">
    <property type="match status" value="1"/>
</dbReference>
<dbReference type="Pfam" id="PF20041">
    <property type="entry name" value="DUF6443"/>
    <property type="match status" value="1"/>
</dbReference>
<dbReference type="STRING" id="1038014.SAMN04487910_0207"/>